<organism evidence="1 2">
    <name type="scientific">Catharanthus roseus</name>
    <name type="common">Madagascar periwinkle</name>
    <name type="synonym">Vinca rosea</name>
    <dbReference type="NCBI Taxonomy" id="4058"/>
    <lineage>
        <taxon>Eukaryota</taxon>
        <taxon>Viridiplantae</taxon>
        <taxon>Streptophyta</taxon>
        <taxon>Embryophyta</taxon>
        <taxon>Tracheophyta</taxon>
        <taxon>Spermatophyta</taxon>
        <taxon>Magnoliopsida</taxon>
        <taxon>eudicotyledons</taxon>
        <taxon>Gunneridae</taxon>
        <taxon>Pentapetalae</taxon>
        <taxon>asterids</taxon>
        <taxon>lamiids</taxon>
        <taxon>Gentianales</taxon>
        <taxon>Apocynaceae</taxon>
        <taxon>Rauvolfioideae</taxon>
        <taxon>Vinceae</taxon>
        <taxon>Catharanthinae</taxon>
        <taxon>Catharanthus</taxon>
    </lineage>
</organism>
<proteinExistence type="predicted"/>
<keyword evidence="2" id="KW-1185">Reference proteome</keyword>
<gene>
    <name evidence="1" type="ORF">M9H77_27549</name>
</gene>
<evidence type="ECO:0000313" key="2">
    <source>
        <dbReference type="Proteomes" id="UP001060085"/>
    </source>
</evidence>
<evidence type="ECO:0000313" key="1">
    <source>
        <dbReference type="EMBL" id="KAI5658756.1"/>
    </source>
</evidence>
<name>A0ACC0AGY9_CATRO</name>
<dbReference type="EMBL" id="CM044706">
    <property type="protein sequence ID" value="KAI5658756.1"/>
    <property type="molecule type" value="Genomic_DNA"/>
</dbReference>
<protein>
    <submittedName>
        <fullName evidence="1">Uncharacterized protein</fullName>
    </submittedName>
</protein>
<dbReference type="Proteomes" id="UP001060085">
    <property type="component" value="Linkage Group LG06"/>
</dbReference>
<accession>A0ACC0AGY9</accession>
<sequence length="105" mass="11679">MMIIAPGLHSFFLTGLYVSESIRESHCTWLISSTRASSDNRSHHALRWNGCLVKSHEGLETKVGLKPDLVGGWLVLTTRFGTCPITLLWVPNSVRGARLLQGMIF</sequence>
<reference evidence="2" key="1">
    <citation type="journal article" date="2023" name="Nat. Plants">
        <title>Single-cell RNA sequencing provides a high-resolution roadmap for understanding the multicellular compartmentation of specialized metabolism.</title>
        <authorList>
            <person name="Sun S."/>
            <person name="Shen X."/>
            <person name="Li Y."/>
            <person name="Li Y."/>
            <person name="Wang S."/>
            <person name="Li R."/>
            <person name="Zhang H."/>
            <person name="Shen G."/>
            <person name="Guo B."/>
            <person name="Wei J."/>
            <person name="Xu J."/>
            <person name="St-Pierre B."/>
            <person name="Chen S."/>
            <person name="Sun C."/>
        </authorList>
    </citation>
    <scope>NUCLEOTIDE SEQUENCE [LARGE SCALE GENOMIC DNA]</scope>
</reference>
<comment type="caution">
    <text evidence="1">The sequence shown here is derived from an EMBL/GenBank/DDBJ whole genome shotgun (WGS) entry which is preliminary data.</text>
</comment>